<evidence type="ECO:0000313" key="2">
    <source>
        <dbReference type="EMBL" id="KAG9443160.1"/>
    </source>
</evidence>
<proteinExistence type="predicted"/>
<keyword evidence="1" id="KW-0175">Coiled coil</keyword>
<gene>
    <name evidence="2" type="ORF">H6P81_019014</name>
</gene>
<reference evidence="2 3" key="1">
    <citation type="submission" date="2021-07" db="EMBL/GenBank/DDBJ databases">
        <title>The Aristolochia fimbriata genome: insights into angiosperm evolution, floral development and chemical biosynthesis.</title>
        <authorList>
            <person name="Jiao Y."/>
        </authorList>
    </citation>
    <scope>NUCLEOTIDE SEQUENCE [LARGE SCALE GENOMIC DNA]</scope>
    <source>
        <strain evidence="2">IBCAS-2021</strain>
        <tissue evidence="2">Leaf</tissue>
    </source>
</reference>
<feature type="coiled-coil region" evidence="1">
    <location>
        <begin position="257"/>
        <end position="284"/>
    </location>
</feature>
<dbReference type="GO" id="GO:0048364">
    <property type="term" value="P:root development"/>
    <property type="evidence" value="ECO:0007669"/>
    <property type="project" value="InterPro"/>
</dbReference>
<dbReference type="Pfam" id="PF03087">
    <property type="entry name" value="BPS1"/>
    <property type="match status" value="1"/>
</dbReference>
<comment type="caution">
    <text evidence="2">The sequence shown here is derived from an EMBL/GenBank/DDBJ whole genome shotgun (WGS) entry which is preliminary data.</text>
</comment>
<sequence>MANAATMAENPYHVRSISLPTRSHPLASTIEEELQKLRSSEAFTETTGVPSAAAISSGLCGLGEVYDSVAALLLLPQTQQALAQNRNEKWVEELLDGSVKLVDMCDASRNVLLHMKEDAKELHSALRRRKGDQESMECKIAHYLSSRKKLKKQINKHLATLKKMEGNTACPPLSDQDPHLQMAARFLQEVKSITASIFLSILSFISSSPKSGKWNLISKLMRKGVVVTKGEQNTNEVESVDLALSSLQSHVAEIESVKQAQKQMEALEVRLDSLEGGIERVLRRLIQNRVSLLNILTQ</sequence>
<dbReference type="EMBL" id="JAINDJ010000007">
    <property type="protein sequence ID" value="KAG9443160.1"/>
    <property type="molecule type" value="Genomic_DNA"/>
</dbReference>
<protein>
    <submittedName>
        <fullName evidence="2">Uncharacterized protein</fullName>
    </submittedName>
</protein>
<evidence type="ECO:0000313" key="3">
    <source>
        <dbReference type="Proteomes" id="UP000825729"/>
    </source>
</evidence>
<accession>A0AAV7E2K4</accession>
<organism evidence="2 3">
    <name type="scientific">Aristolochia fimbriata</name>
    <name type="common">White veined hardy Dutchman's pipe vine</name>
    <dbReference type="NCBI Taxonomy" id="158543"/>
    <lineage>
        <taxon>Eukaryota</taxon>
        <taxon>Viridiplantae</taxon>
        <taxon>Streptophyta</taxon>
        <taxon>Embryophyta</taxon>
        <taxon>Tracheophyta</taxon>
        <taxon>Spermatophyta</taxon>
        <taxon>Magnoliopsida</taxon>
        <taxon>Magnoliidae</taxon>
        <taxon>Piperales</taxon>
        <taxon>Aristolochiaceae</taxon>
        <taxon>Aristolochia</taxon>
    </lineage>
</organism>
<dbReference type="GO" id="GO:0048367">
    <property type="term" value="P:shoot system development"/>
    <property type="evidence" value="ECO:0007669"/>
    <property type="project" value="InterPro"/>
</dbReference>
<dbReference type="Proteomes" id="UP000825729">
    <property type="component" value="Unassembled WGS sequence"/>
</dbReference>
<dbReference type="PANTHER" id="PTHR33070">
    <property type="entry name" value="OS06G0725500 PROTEIN"/>
    <property type="match status" value="1"/>
</dbReference>
<evidence type="ECO:0000256" key="1">
    <source>
        <dbReference type="SAM" id="Coils"/>
    </source>
</evidence>
<dbReference type="PANTHER" id="PTHR33070:SF120">
    <property type="entry name" value="EXPRESSED PROTEIN"/>
    <property type="match status" value="1"/>
</dbReference>
<name>A0AAV7E2K4_ARIFI</name>
<dbReference type="AlphaFoldDB" id="A0AAV7E2K4"/>
<dbReference type="InterPro" id="IPR004320">
    <property type="entry name" value="BPS1_pln"/>
</dbReference>
<keyword evidence="3" id="KW-1185">Reference proteome</keyword>